<name>A0A8D5G5E7_9PROT</name>
<gene>
    <name evidence="8" type="ORF">ZMTM_22990</name>
</gene>
<dbReference type="InterPro" id="IPR001107">
    <property type="entry name" value="Band_7"/>
</dbReference>
<sequence length="473" mass="51900">MDDILLNGYVYGAAVVFILVLITFFLRRVVATNEVHIVQSSKKSVSYGNGLAAGNTYYEFPSWLPVIGVLVSKYPVSVFTEELTDYEAYDQGRLPFVLDVKAFFRISDSNTAAQRVSSFSEMRGQLNDILKGCIRSILATNDIESIMQDRAKFGDAFTKEVDDNLRSWGVSTVKSVELMDIRDAQGSTVIKNIMEKKKSMIEMESRIEVAKNLKLAEISEIEAKRETDVKKQDALQQVGLRTAEKDREVGIAQEQSTQSITDQKKVTASKEMEVKQVTEVAQAEIDKKVQIVNAEKARDTNVINAEAAKTTKLIDAEAEKESVRLKADGEKASTVLIADGKYQAKKFEAEGIEAEGLARAVAEKELQLAPVAAQIELANKIGENQNYQQYLTTLKQFDAMIAVGIEQAKALEKADIKVIANAGSVNSGMNKVLDLFSSQGGTSIGSMLEAFANTDTGKSLLDKLTGESGKVKE</sequence>
<dbReference type="PANTHER" id="PTHR13806:SF31">
    <property type="entry name" value="FLOTILLIN-LIKE PROTEIN 1-RELATED"/>
    <property type="match status" value="1"/>
</dbReference>
<dbReference type="Gene3D" id="3.30.479.30">
    <property type="entry name" value="Band 7 domain"/>
    <property type="match status" value="1"/>
</dbReference>
<dbReference type="InterPro" id="IPR027705">
    <property type="entry name" value="Flotillin_fam"/>
</dbReference>
<organism evidence="8 9">
    <name type="scientific">Methyloradius palustris</name>
    <dbReference type="NCBI Taxonomy" id="2778876"/>
    <lineage>
        <taxon>Bacteria</taxon>
        <taxon>Pseudomonadati</taxon>
        <taxon>Pseudomonadota</taxon>
        <taxon>Betaproteobacteria</taxon>
        <taxon>Nitrosomonadales</taxon>
        <taxon>Methylophilaceae</taxon>
        <taxon>Methyloradius</taxon>
    </lineage>
</organism>
<evidence type="ECO:0000256" key="2">
    <source>
        <dbReference type="ARBA" id="ARBA00004236"/>
    </source>
</evidence>
<evidence type="ECO:0000313" key="9">
    <source>
        <dbReference type="Proteomes" id="UP000826722"/>
    </source>
</evidence>
<comment type="subcellular location">
    <subcellularLocation>
        <location evidence="2">Cell membrane</location>
    </subcellularLocation>
    <subcellularLocation>
        <location evidence="1">Membrane</location>
        <topology evidence="1">Single-pass membrane protein</topology>
    </subcellularLocation>
</comment>
<dbReference type="KEGG" id="mpau:ZMTM_22990"/>
<evidence type="ECO:0000256" key="5">
    <source>
        <dbReference type="ARBA" id="ARBA00023136"/>
    </source>
</evidence>
<keyword evidence="5 6" id="KW-0472">Membrane</keyword>
<dbReference type="InterPro" id="IPR036013">
    <property type="entry name" value="Band_7/SPFH_dom_sf"/>
</dbReference>
<reference evidence="8" key="1">
    <citation type="journal article" date="2021" name="Arch. Microbiol.">
        <title>Methyloradius palustris gen. nov., sp. nov., a methanol-oxidizing bacterium isolated from snow.</title>
        <authorList>
            <person name="Miyadera T."/>
            <person name="Kojima H."/>
            <person name="Fukui M."/>
        </authorList>
    </citation>
    <scope>NUCLEOTIDE SEQUENCE</scope>
    <source>
        <strain evidence="8">Zm11</strain>
    </source>
</reference>
<keyword evidence="6" id="KW-1133">Transmembrane helix</keyword>
<evidence type="ECO:0000256" key="6">
    <source>
        <dbReference type="SAM" id="Phobius"/>
    </source>
</evidence>
<evidence type="ECO:0000256" key="4">
    <source>
        <dbReference type="ARBA" id="ARBA00022475"/>
    </source>
</evidence>
<evidence type="ECO:0000259" key="7">
    <source>
        <dbReference type="Pfam" id="PF01145"/>
    </source>
</evidence>
<accession>A0A8D5G5E7</accession>
<dbReference type="EMBL" id="AP024110">
    <property type="protein sequence ID" value="BCM26040.1"/>
    <property type="molecule type" value="Genomic_DNA"/>
</dbReference>
<dbReference type="GO" id="GO:0005886">
    <property type="term" value="C:plasma membrane"/>
    <property type="evidence" value="ECO:0007669"/>
    <property type="project" value="UniProtKB-SubCell"/>
</dbReference>
<keyword evidence="6" id="KW-0812">Transmembrane</keyword>
<evidence type="ECO:0000256" key="1">
    <source>
        <dbReference type="ARBA" id="ARBA00004167"/>
    </source>
</evidence>
<dbReference type="Proteomes" id="UP000826722">
    <property type="component" value="Chromosome"/>
</dbReference>
<dbReference type="SUPFAM" id="SSF117892">
    <property type="entry name" value="Band 7/SPFH domain"/>
    <property type="match status" value="1"/>
</dbReference>
<comment type="similarity">
    <text evidence="3">Belongs to the band 7/mec-2 family. Flotillin subfamily.</text>
</comment>
<evidence type="ECO:0000256" key="3">
    <source>
        <dbReference type="ARBA" id="ARBA00007161"/>
    </source>
</evidence>
<dbReference type="PANTHER" id="PTHR13806">
    <property type="entry name" value="FLOTILLIN-RELATED"/>
    <property type="match status" value="1"/>
</dbReference>
<dbReference type="Pfam" id="PF01145">
    <property type="entry name" value="Band_7"/>
    <property type="match status" value="1"/>
</dbReference>
<keyword evidence="9" id="KW-1185">Reference proteome</keyword>
<evidence type="ECO:0000313" key="8">
    <source>
        <dbReference type="EMBL" id="BCM26040.1"/>
    </source>
</evidence>
<keyword evidence="4" id="KW-1003">Cell membrane</keyword>
<protein>
    <recommendedName>
        <fullName evidence="7">Band 7 domain-containing protein</fullName>
    </recommendedName>
</protein>
<feature type="transmembrane region" description="Helical" evidence="6">
    <location>
        <begin position="6"/>
        <end position="26"/>
    </location>
</feature>
<feature type="domain" description="Band 7" evidence="7">
    <location>
        <begin position="30"/>
        <end position="212"/>
    </location>
</feature>
<dbReference type="AlphaFoldDB" id="A0A8D5G5E7"/>
<dbReference type="RefSeq" id="WP_221764068.1">
    <property type="nucleotide sequence ID" value="NZ_AP024110.1"/>
</dbReference>
<proteinExistence type="inferred from homology"/>